<feature type="binding site" evidence="3">
    <location>
        <position position="99"/>
    </location>
    <ligand>
        <name>substrate</name>
    </ligand>
</feature>
<dbReference type="GO" id="GO:0019853">
    <property type="term" value="P:L-ascorbic acid biosynthetic process"/>
    <property type="evidence" value="ECO:0007669"/>
    <property type="project" value="TreeGrafter"/>
</dbReference>
<dbReference type="AlphaFoldDB" id="A0A1K2HUG6"/>
<evidence type="ECO:0000259" key="4">
    <source>
        <dbReference type="Pfam" id="PF08450"/>
    </source>
</evidence>
<dbReference type="Pfam" id="PF08450">
    <property type="entry name" value="SGL"/>
    <property type="match status" value="1"/>
</dbReference>
<dbReference type="PANTHER" id="PTHR10907">
    <property type="entry name" value="REGUCALCIN"/>
    <property type="match status" value="1"/>
</dbReference>
<feature type="binding site" evidence="3">
    <location>
        <position position="199"/>
    </location>
    <ligand>
        <name>a divalent metal cation</name>
        <dbReference type="ChEBI" id="CHEBI:60240"/>
    </ligand>
</feature>
<dbReference type="GO" id="GO:0004341">
    <property type="term" value="F:gluconolactonase activity"/>
    <property type="evidence" value="ECO:0007669"/>
    <property type="project" value="TreeGrafter"/>
</dbReference>
<dbReference type="InterPro" id="IPR013658">
    <property type="entry name" value="SGL"/>
</dbReference>
<name>A0A1K2HUG6_9HYPH</name>
<gene>
    <name evidence="5" type="ORF">SAMN02983003_0860</name>
</gene>
<organism evidence="5 6">
    <name type="scientific">Devosia enhydra</name>
    <dbReference type="NCBI Taxonomy" id="665118"/>
    <lineage>
        <taxon>Bacteria</taxon>
        <taxon>Pseudomonadati</taxon>
        <taxon>Pseudomonadota</taxon>
        <taxon>Alphaproteobacteria</taxon>
        <taxon>Hyphomicrobiales</taxon>
        <taxon>Devosiaceae</taxon>
        <taxon>Devosia</taxon>
    </lineage>
</organism>
<comment type="similarity">
    <text evidence="1">Belongs to the SMP-30/CGR1 family.</text>
</comment>
<evidence type="ECO:0000313" key="6">
    <source>
        <dbReference type="Proteomes" id="UP000183447"/>
    </source>
</evidence>
<evidence type="ECO:0000256" key="1">
    <source>
        <dbReference type="ARBA" id="ARBA00008853"/>
    </source>
</evidence>
<dbReference type="GO" id="GO:0005509">
    <property type="term" value="F:calcium ion binding"/>
    <property type="evidence" value="ECO:0007669"/>
    <property type="project" value="TreeGrafter"/>
</dbReference>
<feature type="domain" description="SMP-30/Gluconolactonase/LRE-like region" evidence="4">
    <location>
        <begin position="14"/>
        <end position="258"/>
    </location>
</feature>
<dbReference type="Proteomes" id="UP000183447">
    <property type="component" value="Unassembled WGS sequence"/>
</dbReference>
<accession>A0A1K2HUG6</accession>
<dbReference type="Gene3D" id="2.120.10.30">
    <property type="entry name" value="TolB, C-terminal domain"/>
    <property type="match status" value="1"/>
</dbReference>
<sequence>MSTAELFVDCRCELGEGPFWNSMVGRLFWFDIVNQTLYSARPDGHMVDRFTFDEPVSAGAALDANHLAIVSASGVYRFSMPRDTAERVIAIEADRDGNRSNDCRLHPSGSWWIGTMSRRGGADPGAGAIYWYRDGQIETIIANITIPNAICFSPDGRIGYFTDTETGVIRSAPLDPETGKPVGPWRDFASTDGHRGKPDGAVVDSAGYLWSARWGGGCVVRHAPDGSIDRVVEVPASNVTCPAFGGADLRTLYVTTAREGLSPEDLEKQPHAGSIFALNVDVPGQPDPIPRL</sequence>
<feature type="binding site" evidence="3">
    <location>
        <position position="16"/>
    </location>
    <ligand>
        <name>a divalent metal cation</name>
        <dbReference type="ChEBI" id="CHEBI:60240"/>
    </ligand>
</feature>
<evidence type="ECO:0000256" key="2">
    <source>
        <dbReference type="PIRSR" id="PIRSR605511-1"/>
    </source>
</evidence>
<proteinExistence type="inferred from homology"/>
<dbReference type="SUPFAM" id="SSF63829">
    <property type="entry name" value="Calcium-dependent phosphotriesterase"/>
    <property type="match status" value="1"/>
</dbReference>
<feature type="binding site" evidence="3">
    <location>
        <position position="148"/>
    </location>
    <ligand>
        <name>a divalent metal cation</name>
        <dbReference type="ChEBI" id="CHEBI:60240"/>
    </ligand>
</feature>
<dbReference type="RefSeq" id="WP_072339315.1">
    <property type="nucleotide sequence ID" value="NZ_FPKU01000001.1"/>
</dbReference>
<keyword evidence="3" id="KW-0862">Zinc</keyword>
<dbReference type="InterPro" id="IPR005511">
    <property type="entry name" value="SMP-30"/>
</dbReference>
<comment type="cofactor">
    <cofactor evidence="3">
        <name>Zn(2+)</name>
        <dbReference type="ChEBI" id="CHEBI:29105"/>
    </cofactor>
    <text evidence="3">Binds 1 divalent metal cation per subunit.</text>
</comment>
<reference evidence="5 6" key="1">
    <citation type="submission" date="2016-11" db="EMBL/GenBank/DDBJ databases">
        <authorList>
            <person name="Jaros S."/>
            <person name="Januszkiewicz K."/>
            <person name="Wedrychowicz H."/>
        </authorList>
    </citation>
    <scope>NUCLEOTIDE SEQUENCE [LARGE SCALE GENOMIC DNA]</scope>
    <source>
        <strain evidence="5 6">ATCC 23634</strain>
    </source>
</reference>
<keyword evidence="6" id="KW-1185">Reference proteome</keyword>
<dbReference type="OrthoDB" id="2633250at2"/>
<keyword evidence="3" id="KW-0479">Metal-binding</keyword>
<feature type="active site" description="Proton donor/acceptor" evidence="2">
    <location>
        <position position="199"/>
    </location>
</feature>
<evidence type="ECO:0000256" key="3">
    <source>
        <dbReference type="PIRSR" id="PIRSR605511-2"/>
    </source>
</evidence>
<dbReference type="InterPro" id="IPR011042">
    <property type="entry name" value="6-blade_b-propeller_TolB-like"/>
</dbReference>
<dbReference type="PRINTS" id="PR01790">
    <property type="entry name" value="SMP30FAMILY"/>
</dbReference>
<evidence type="ECO:0000313" key="5">
    <source>
        <dbReference type="EMBL" id="SFZ82065.1"/>
    </source>
</evidence>
<dbReference type="PANTHER" id="PTHR10907:SF47">
    <property type="entry name" value="REGUCALCIN"/>
    <property type="match status" value="1"/>
</dbReference>
<dbReference type="STRING" id="665118.SAMN02983003_0860"/>
<protein>
    <submittedName>
        <fullName evidence="5">Sugar lactone lactonase YvrE</fullName>
    </submittedName>
</protein>
<feature type="binding site" evidence="3">
    <location>
        <position position="101"/>
    </location>
    <ligand>
        <name>substrate</name>
    </ligand>
</feature>
<dbReference type="EMBL" id="FPKU01000001">
    <property type="protein sequence ID" value="SFZ82065.1"/>
    <property type="molecule type" value="Genomic_DNA"/>
</dbReference>